<dbReference type="eggNOG" id="ENOG5032Y4N">
    <property type="taxonomic scope" value="Bacteria"/>
</dbReference>
<sequence length="84" mass="10129">MHEKQKLLSMIRKYDFVLYELQLYLDTHPRCPEALRMWKNYQAMRQKAATAYVRQYGPLQPLQTSGDSPWAWNQGPWPWEKEAN</sequence>
<dbReference type="GeneID" id="93693831"/>
<reference evidence="3 4" key="1">
    <citation type="submission" date="2013-07" db="EMBL/GenBank/DDBJ databases">
        <authorList>
            <person name="Weinstock G."/>
            <person name="Sodergren E."/>
            <person name="Wylie T."/>
            <person name="Fulton L."/>
            <person name="Fulton R."/>
            <person name="Fronick C."/>
            <person name="O'Laughlin M."/>
            <person name="Godfrey J."/>
            <person name="Miner T."/>
            <person name="Herter B."/>
            <person name="Appelbaum E."/>
            <person name="Cordes M."/>
            <person name="Lek S."/>
            <person name="Wollam A."/>
            <person name="Pepin K.H."/>
            <person name="Palsikar V.B."/>
            <person name="Mitreva M."/>
            <person name="Wilson R.K."/>
        </authorList>
    </citation>
    <scope>NUCLEOTIDE SEQUENCE [LARGE SCALE GENOMIC DNA]</scope>
    <source>
        <strain evidence="3 4">ATCC 27760</strain>
    </source>
</reference>
<dbReference type="PIRSF" id="PIRSF010606">
    <property type="entry name" value="Spore_coat_CotJB"/>
    <property type="match status" value="1"/>
</dbReference>
<dbReference type="AlphaFoldDB" id="U2M1Z3"/>
<accession>U2M1Z3</accession>
<proteinExistence type="predicted"/>
<keyword evidence="4" id="KW-1185">Reference proteome</keyword>
<gene>
    <name evidence="3" type="ORF">RUMCAL_01574</name>
</gene>
<dbReference type="Proteomes" id="UP000016662">
    <property type="component" value="Unassembled WGS sequence"/>
</dbReference>
<protein>
    <submittedName>
        <fullName evidence="3">Putative cotJB protein</fullName>
    </submittedName>
</protein>
<dbReference type="HOGENOM" id="CLU_163198_1_0_9"/>
<dbReference type="STRING" id="411473.RUMCAL_01574"/>
<feature type="domain" description="Protein CotJB" evidence="2">
    <location>
        <begin position="6"/>
        <end position="80"/>
    </location>
</feature>
<organism evidence="3 4">
    <name type="scientific">Ruminococcus callidus ATCC 27760</name>
    <dbReference type="NCBI Taxonomy" id="411473"/>
    <lineage>
        <taxon>Bacteria</taxon>
        <taxon>Bacillati</taxon>
        <taxon>Bacillota</taxon>
        <taxon>Clostridia</taxon>
        <taxon>Eubacteriales</taxon>
        <taxon>Oscillospiraceae</taxon>
        <taxon>Ruminococcus</taxon>
    </lineage>
</organism>
<dbReference type="EMBL" id="AWVF01000196">
    <property type="protein sequence ID" value="ERJ95764.1"/>
    <property type="molecule type" value="Genomic_DNA"/>
</dbReference>
<dbReference type="PATRIC" id="fig|411473.3.peg.1280"/>
<dbReference type="InterPro" id="IPR024207">
    <property type="entry name" value="CotJB_dom"/>
</dbReference>
<evidence type="ECO:0000259" key="2">
    <source>
        <dbReference type="Pfam" id="PF12652"/>
    </source>
</evidence>
<dbReference type="Pfam" id="PF12652">
    <property type="entry name" value="CotJB"/>
    <property type="match status" value="1"/>
</dbReference>
<dbReference type="OrthoDB" id="9804099at2"/>
<comment type="caution">
    <text evidence="3">The sequence shown here is derived from an EMBL/GenBank/DDBJ whole genome shotgun (WGS) entry which is preliminary data.</text>
</comment>
<evidence type="ECO:0000256" key="1">
    <source>
        <dbReference type="SAM" id="MobiDB-lite"/>
    </source>
</evidence>
<feature type="region of interest" description="Disordered" evidence="1">
    <location>
        <begin position="64"/>
        <end position="84"/>
    </location>
</feature>
<name>U2M1Z3_9FIRM</name>
<evidence type="ECO:0000313" key="4">
    <source>
        <dbReference type="Proteomes" id="UP000016662"/>
    </source>
</evidence>
<evidence type="ECO:0000313" key="3">
    <source>
        <dbReference type="EMBL" id="ERJ95764.1"/>
    </source>
</evidence>
<dbReference type="InterPro" id="IPR016571">
    <property type="entry name" value="Spore_coat_assembly_CotJB"/>
</dbReference>
<dbReference type="RefSeq" id="WP_021683045.1">
    <property type="nucleotide sequence ID" value="NZ_KI260457.1"/>
</dbReference>